<dbReference type="FunFam" id="3.30.1460.20:FF:000001">
    <property type="entry name" value="Actin-related protein 2/3 complex subunit 4"/>
    <property type="match status" value="1"/>
</dbReference>
<keyword evidence="10" id="KW-1185">Reference proteome</keyword>
<dbReference type="RefSeq" id="XP_035343230.1">
    <property type="nucleotide sequence ID" value="XM_035487337.1"/>
</dbReference>
<evidence type="ECO:0000313" key="9">
    <source>
        <dbReference type="EMBL" id="QKX57052.1"/>
    </source>
</evidence>
<feature type="compositionally biased region" description="Polar residues" evidence="8">
    <location>
        <begin position="895"/>
        <end position="930"/>
    </location>
</feature>
<feature type="compositionally biased region" description="Polar residues" evidence="8">
    <location>
        <begin position="844"/>
        <end position="853"/>
    </location>
</feature>
<name>A0A7H8QSW9_TALRU</name>
<evidence type="ECO:0000256" key="8">
    <source>
        <dbReference type="SAM" id="MobiDB-lite"/>
    </source>
</evidence>
<accession>A0A7H8QSW9</accession>
<dbReference type="GeneID" id="55991662"/>
<proteinExistence type="inferred from homology"/>
<dbReference type="InterPro" id="IPR012677">
    <property type="entry name" value="Nucleotide-bd_a/b_plait_sf"/>
</dbReference>
<evidence type="ECO:0000256" key="1">
    <source>
        <dbReference type="ARBA" id="ARBA00004245"/>
    </source>
</evidence>
<dbReference type="KEGG" id="trg:TRUGW13939_04160"/>
<keyword evidence="4" id="KW-0009">Actin-binding</keyword>
<sequence>MSQSLRPYLQAVRSSLTAALAVSNFASQSSERHNVPEVEAASSPELLLNPLTVARNENEKIFIEPSVNSVRVSLRIKQADEIENILVHKFTRFLTQRAESFFILRRKPVKGYDISFLITNFHTEAMLKHKLVDFIIQFMEEVDKEISEMKLFLNARARFVAESFLTPPVLKMSSFSDFGPAIAFHHQPRPANMSEYPAFIRPGNIQTHDFNMDAFPGMQSPTRTPESHVMPAFSAHRFTSPPFPPPPMNTQAYIHVATAMQSMGQNFMDPRILYNHQMAQYLRDQQAMIQHQLEQQAFTQLQMEHDHKDQAKIAAVGRRLGDQVTASENIPFRIPATRQKFSPHGVLPYAVTRHEIHQLLGRHACVLGPEHGGGVHIIMERSTAKTMDAFVEFKTQKDAEAAVRRLSFTESGRYARLGTRHVDISMSSQDELLKNIFPRANCIQWRTGSPILIENNDPYSVGFQGFLTKEEIRGLVSHAENPARSPFTERCRQRTYECLISTLWKYPWSASTMYTVEDRDSLFQATLRQLLELSEKVKQRRFIGLNEALLRDLLRAGLGCPVFNERQKICLIAASELPPLQPIVHHEPLEFWPFDCLVKQPKADDYEVMYYAQLIRKGLEVNVGKDLAVPNNWRNRYEDNEGPWGNLWIEWQFHDKTMMFEEAAQLEMKVAMCLLQAALGRACNTLQSPLPSMCQGASLEPSSDTLETSPSQTTSKNMFRDYANSIPSLWAEENAKRAAMNAGTPSRRPHRNSSISTVSDDGSFGSAINGVHRSTSNSTTFSTPFNMNSSTCSSIMTNDSDGKLDKAFLSECSGVSRPKITGSRHHKHSLSMSSIATGAIPSSMEDNGTNISSRSRRGESVSIPTHVTGFKDGLSTTPSESLDITDLMARHNIWSSTPPSLTVKTPPSPASQSGRSRYGSRHTSGSSQSGQHRRLASVSEDEEDAFKKRVLNSALTSA</sequence>
<gene>
    <name evidence="9" type="ORF">TRUGW13939_04160</name>
</gene>
<dbReference type="GO" id="GO:0051015">
    <property type="term" value="F:actin filament binding"/>
    <property type="evidence" value="ECO:0007669"/>
    <property type="project" value="TreeGrafter"/>
</dbReference>
<dbReference type="GO" id="GO:0030041">
    <property type="term" value="P:actin filament polymerization"/>
    <property type="evidence" value="ECO:0007669"/>
    <property type="project" value="InterPro"/>
</dbReference>
<dbReference type="PANTHER" id="PTHR22629:SF0">
    <property type="entry name" value="ACTIN-RELATED PROTEIN 2_3 COMPLEX SUBUNIT 4"/>
    <property type="match status" value="1"/>
</dbReference>
<organism evidence="9 10">
    <name type="scientific">Talaromyces rugulosus</name>
    <name type="common">Penicillium rugulosum</name>
    <dbReference type="NCBI Taxonomy" id="121627"/>
    <lineage>
        <taxon>Eukaryota</taxon>
        <taxon>Fungi</taxon>
        <taxon>Dikarya</taxon>
        <taxon>Ascomycota</taxon>
        <taxon>Pezizomycotina</taxon>
        <taxon>Eurotiomycetes</taxon>
        <taxon>Eurotiomycetidae</taxon>
        <taxon>Eurotiales</taxon>
        <taxon>Trichocomaceae</taxon>
        <taxon>Talaromyces</taxon>
        <taxon>Talaromyces sect. Islandici</taxon>
    </lineage>
</organism>
<dbReference type="InterPro" id="IPR035979">
    <property type="entry name" value="RBD_domain_sf"/>
</dbReference>
<dbReference type="InterPro" id="IPR034666">
    <property type="entry name" value="ARPC2/4"/>
</dbReference>
<dbReference type="InterPro" id="IPR008384">
    <property type="entry name" value="ARPC4"/>
</dbReference>
<dbReference type="GO" id="GO:0003676">
    <property type="term" value="F:nucleic acid binding"/>
    <property type="evidence" value="ECO:0007669"/>
    <property type="project" value="InterPro"/>
</dbReference>
<dbReference type="SUPFAM" id="SSF54928">
    <property type="entry name" value="RNA-binding domain, RBD"/>
    <property type="match status" value="1"/>
</dbReference>
<evidence type="ECO:0000256" key="6">
    <source>
        <dbReference type="ARBA" id="ARBA00054835"/>
    </source>
</evidence>
<dbReference type="EMBL" id="CP055899">
    <property type="protein sequence ID" value="QKX57052.1"/>
    <property type="molecule type" value="Genomic_DNA"/>
</dbReference>
<feature type="region of interest" description="Disordered" evidence="8">
    <location>
        <begin position="895"/>
        <end position="958"/>
    </location>
</feature>
<evidence type="ECO:0000313" key="10">
    <source>
        <dbReference type="Proteomes" id="UP000509510"/>
    </source>
</evidence>
<feature type="region of interest" description="Disordered" evidence="8">
    <location>
        <begin position="838"/>
        <end position="878"/>
    </location>
</feature>
<evidence type="ECO:0000256" key="7">
    <source>
        <dbReference type="ARBA" id="ARBA00082270"/>
    </source>
</evidence>
<comment type="subcellular location">
    <subcellularLocation>
        <location evidence="1">Cytoplasm</location>
        <location evidence="1">Cytoskeleton</location>
    </subcellularLocation>
</comment>
<comment type="similarity">
    <text evidence="2">Belongs to the ARPC4 family.</text>
</comment>
<dbReference type="Proteomes" id="UP000509510">
    <property type="component" value="Chromosome II"/>
</dbReference>
<dbReference type="Gene3D" id="3.30.70.330">
    <property type="match status" value="1"/>
</dbReference>
<dbReference type="Gene3D" id="3.30.1460.20">
    <property type="match status" value="1"/>
</dbReference>
<dbReference type="AlphaFoldDB" id="A0A7H8QSW9"/>
<feature type="compositionally biased region" description="Polar residues" evidence="8">
    <location>
        <begin position="700"/>
        <end position="715"/>
    </location>
</feature>
<evidence type="ECO:0000256" key="2">
    <source>
        <dbReference type="ARBA" id="ARBA00005919"/>
    </source>
</evidence>
<dbReference type="GO" id="GO:0005885">
    <property type="term" value="C:Arp2/3 protein complex"/>
    <property type="evidence" value="ECO:0007669"/>
    <property type="project" value="InterPro"/>
</dbReference>
<keyword evidence="3" id="KW-0963">Cytoplasm</keyword>
<protein>
    <recommendedName>
        <fullName evidence="7">Arp2/3 complex 20 kDa</fullName>
    </recommendedName>
</protein>
<dbReference type="OrthoDB" id="336240at2759"/>
<evidence type="ECO:0000256" key="5">
    <source>
        <dbReference type="ARBA" id="ARBA00023212"/>
    </source>
</evidence>
<dbReference type="SUPFAM" id="SSF69645">
    <property type="entry name" value="Arp2/3 complex subunits"/>
    <property type="match status" value="1"/>
</dbReference>
<dbReference type="PANTHER" id="PTHR22629">
    <property type="entry name" value="ARP2/3 COMPLEX 20 KD SUBUNIT"/>
    <property type="match status" value="1"/>
</dbReference>
<evidence type="ECO:0000256" key="4">
    <source>
        <dbReference type="ARBA" id="ARBA00023203"/>
    </source>
</evidence>
<feature type="region of interest" description="Disordered" evidence="8">
    <location>
        <begin position="695"/>
        <end position="715"/>
    </location>
</feature>
<feature type="region of interest" description="Disordered" evidence="8">
    <location>
        <begin position="738"/>
        <end position="761"/>
    </location>
</feature>
<keyword evidence="5" id="KW-0206">Cytoskeleton</keyword>
<reference evidence="10" key="1">
    <citation type="submission" date="2020-06" db="EMBL/GenBank/DDBJ databases">
        <title>A chromosome-scale genome assembly of Talaromyces rugulosus W13939.</title>
        <authorList>
            <person name="Wang B."/>
            <person name="Guo L."/>
            <person name="Ye K."/>
            <person name="Wang L."/>
        </authorList>
    </citation>
    <scope>NUCLEOTIDE SEQUENCE [LARGE SCALE GENOMIC DNA]</scope>
    <source>
        <strain evidence="10">W13939</strain>
    </source>
</reference>
<dbReference type="Pfam" id="PF05856">
    <property type="entry name" value="ARPC4"/>
    <property type="match status" value="1"/>
</dbReference>
<dbReference type="GO" id="GO:0034314">
    <property type="term" value="P:Arp2/3 complex-mediated actin nucleation"/>
    <property type="evidence" value="ECO:0007669"/>
    <property type="project" value="InterPro"/>
</dbReference>
<comment type="function">
    <text evidence="6">Functions as actin-binding component of the Arp2/3 complex which is involved in regulation of actin polymerization and together with an activating nucleation-promoting factor (NPF) mediates the formation of branched actin networks. Seems to contact the mother actin filament.</text>
</comment>
<evidence type="ECO:0000256" key="3">
    <source>
        <dbReference type="ARBA" id="ARBA00022490"/>
    </source>
</evidence>